<proteinExistence type="predicted"/>
<reference evidence="1 2" key="1">
    <citation type="submission" date="2014-05" db="EMBL/GenBank/DDBJ databases">
        <title>Novel Listeriaceae from food processing environments.</title>
        <authorList>
            <person name="den Bakker H.C."/>
        </authorList>
    </citation>
    <scope>NUCLEOTIDE SEQUENCE [LARGE SCALE GENOMIC DNA]</scope>
    <source>
        <strain evidence="1 2">FSL A5-0281</strain>
    </source>
</reference>
<dbReference type="OrthoDB" id="2364733at2"/>
<dbReference type="RefSeq" id="WP_036084313.1">
    <property type="nucleotide sequence ID" value="NZ_CBCSHQ010000001.1"/>
</dbReference>
<organism evidence="1 2">
    <name type="scientific">Listeria booriae</name>
    <dbReference type="NCBI Taxonomy" id="1552123"/>
    <lineage>
        <taxon>Bacteria</taxon>
        <taxon>Bacillati</taxon>
        <taxon>Bacillota</taxon>
        <taxon>Bacilli</taxon>
        <taxon>Bacillales</taxon>
        <taxon>Listeriaceae</taxon>
        <taxon>Listeria</taxon>
    </lineage>
</organism>
<dbReference type="EMBL" id="JNFA01000011">
    <property type="protein sequence ID" value="KGL42561.1"/>
    <property type="molecule type" value="Genomic_DNA"/>
</dbReference>
<comment type="caution">
    <text evidence="1">The sequence shown here is derived from an EMBL/GenBank/DDBJ whole genome shotgun (WGS) entry which is preliminary data.</text>
</comment>
<dbReference type="Proteomes" id="UP000029844">
    <property type="component" value="Unassembled WGS sequence"/>
</dbReference>
<keyword evidence="2" id="KW-1185">Reference proteome</keyword>
<dbReference type="GeneID" id="58716512"/>
<protein>
    <submittedName>
        <fullName evidence="1">Uncharacterized protein</fullName>
    </submittedName>
</protein>
<sequence length="74" mass="8426">MTSNMENNELVNETATKFAYEHSWVALNDEMITEKLRESEQDFAMGKGLSWEEVKRKAAALVAQAKAQTAFEQE</sequence>
<name>A0A099WD16_9LIST</name>
<dbReference type="STRING" id="1552123.EP57_03620"/>
<evidence type="ECO:0000313" key="2">
    <source>
        <dbReference type="Proteomes" id="UP000029844"/>
    </source>
</evidence>
<dbReference type="AlphaFoldDB" id="A0A099WD16"/>
<evidence type="ECO:0000313" key="1">
    <source>
        <dbReference type="EMBL" id="KGL42561.1"/>
    </source>
</evidence>
<gene>
    <name evidence="1" type="ORF">EP57_03620</name>
</gene>
<accession>A0A099WD16</accession>